<feature type="compositionally biased region" description="Basic and acidic residues" evidence="5">
    <location>
        <begin position="547"/>
        <end position="560"/>
    </location>
</feature>
<proteinExistence type="inferred from homology"/>
<dbReference type="EMBL" id="SIJK02000010">
    <property type="protein sequence ID" value="MBP1465602.1"/>
    <property type="molecule type" value="Genomic_DNA"/>
</dbReference>
<dbReference type="InterPro" id="IPR000748">
    <property type="entry name" value="PsdUridine_synth_RsuA/RluB/E/F"/>
</dbReference>
<dbReference type="Gene3D" id="3.10.290.10">
    <property type="entry name" value="RNA-binding S4 domain"/>
    <property type="match status" value="1"/>
</dbReference>
<keyword evidence="8" id="KW-1185">Reference proteome</keyword>
<feature type="compositionally biased region" description="Basic and acidic residues" evidence="5">
    <location>
        <begin position="581"/>
        <end position="594"/>
    </location>
</feature>
<dbReference type="Pfam" id="PF00849">
    <property type="entry name" value="PseudoU_synth_2"/>
    <property type="match status" value="1"/>
</dbReference>
<accession>A0ABS4D832</accession>
<dbReference type="PANTHER" id="PTHR47683:SF2">
    <property type="entry name" value="RNA-BINDING S4 DOMAIN-CONTAINING PROTEIN"/>
    <property type="match status" value="1"/>
</dbReference>
<feature type="compositionally biased region" description="Basic and acidic residues" evidence="5">
    <location>
        <begin position="417"/>
        <end position="440"/>
    </location>
</feature>
<gene>
    <name evidence="7" type="ORF">EYB53_007780</name>
</gene>
<evidence type="ECO:0000313" key="7">
    <source>
        <dbReference type="EMBL" id="MBP1465602.1"/>
    </source>
</evidence>
<dbReference type="SMART" id="SM00363">
    <property type="entry name" value="S4"/>
    <property type="match status" value="1"/>
</dbReference>
<dbReference type="InterPro" id="IPR020094">
    <property type="entry name" value="TruA/RsuA/RluB/E/F_N"/>
</dbReference>
<keyword evidence="3" id="KW-0694">RNA-binding</keyword>
<feature type="compositionally biased region" description="Basic and acidic residues" evidence="5">
    <location>
        <begin position="615"/>
        <end position="628"/>
    </location>
</feature>
<dbReference type="Pfam" id="PF01479">
    <property type="entry name" value="S4"/>
    <property type="match status" value="1"/>
</dbReference>
<comment type="similarity">
    <text evidence="1 4">Belongs to the pseudouridine synthase RsuA family.</text>
</comment>
<sequence>MGAERLQKVLAGAGIASRRDSEGLIAAGRVTVNGRVVQEPGLRVDPEQDVIMLDGEPVRQPGRRTYVLLHKPVGVVSTVEDPHGRPTVIDLVQVPARIFPVGRLDVDSEGLLLLTDDGELTHHLTHPRFEVEKEYRVLLDRPLETVALRDWRNGLLLQGEMTAPAKVALAETTEEGVWYSVVLREGRKRQIRETAKTLGYEVRRLIRVREGKLTLGTLPIREYRTLTDEEIAELRTHVPPTSFADEARAEDRSMHREAEHSDETGSSRRAAAGVAAGAAGVVGVKKVSGDREDRAAKRHDDDRTSPHARRDQRDARSYGGPGRDDERGGRGYERSERSYGGPGRDERGGRGDERGYGAGRDERGGRGYERSERSYGGPGRGDERGGRGDERGYGAGRDERGGRGYERSERSYGGPGRGDERSNAPGRDERGGRGYERSERSYGGPGRGDERSNAPGRDERGGRGYERSERSYGGPGRGDERSNAPGRDERGGRGYERSERSYGGPGRDERGGRGEERGGRGEERGGRSYGGPGRDEPGGRSYGAGPGRDERGGRGEERGGRSYGGPGRDEPGGRSYGAGPGRDERGGRGEERGGRSYGGPGRDERGGRSYGAGPGRDERGGRGDERGGRSYGGPGRDERGGRGDERGYGAGRDERGGRGYERSERSYGGPGRDERGGRGEERGGRSYGAGRDERGGRGYERSERSYGGPGRNERGASAPNEPRPELRGNERKQAYSERTENLERATVSSGEQHAPQQSRQDTPEVPAQQQDRSLQQDNQRESRKPVRSARPVTRRGRGSFQMRPGGRPNFDLHPKK</sequence>
<protein>
    <recommendedName>
        <fullName evidence="4">Pseudouridine synthase</fullName>
        <ecNumber evidence="4">5.4.99.-</ecNumber>
    </recommendedName>
</protein>
<dbReference type="SUPFAM" id="SSF55120">
    <property type="entry name" value="Pseudouridine synthase"/>
    <property type="match status" value="1"/>
</dbReference>
<dbReference type="InterPro" id="IPR042092">
    <property type="entry name" value="PsdUridine_s_RsuA/RluB/E/F_cat"/>
</dbReference>
<dbReference type="CDD" id="cd02870">
    <property type="entry name" value="PseudoU_synth_RsuA_like"/>
    <property type="match status" value="1"/>
</dbReference>
<feature type="compositionally biased region" description="Low complexity" evidence="5">
    <location>
        <begin position="270"/>
        <end position="284"/>
    </location>
</feature>
<dbReference type="InterPro" id="IPR018496">
    <property type="entry name" value="PsdUridine_synth_RsuA/RluB_CS"/>
</dbReference>
<evidence type="ECO:0000256" key="5">
    <source>
        <dbReference type="SAM" id="MobiDB-lite"/>
    </source>
</evidence>
<name>A0ABS4D832_9CHLR</name>
<dbReference type="InterPro" id="IPR020103">
    <property type="entry name" value="PsdUridine_synth_cat_dom_sf"/>
</dbReference>
<feature type="compositionally biased region" description="Basic and acidic residues" evidence="5">
    <location>
        <begin position="477"/>
        <end position="526"/>
    </location>
</feature>
<evidence type="ECO:0000256" key="2">
    <source>
        <dbReference type="ARBA" id="ARBA00023235"/>
    </source>
</evidence>
<dbReference type="Gene3D" id="3.30.70.580">
    <property type="entry name" value="Pseudouridine synthase I, catalytic domain, N-terminal subdomain"/>
    <property type="match status" value="1"/>
</dbReference>
<dbReference type="CDD" id="cd00165">
    <property type="entry name" value="S4"/>
    <property type="match status" value="1"/>
</dbReference>
<organism evidence="7 8">
    <name type="scientific">Candidatus Chloroploca mongolica</name>
    <dbReference type="NCBI Taxonomy" id="2528176"/>
    <lineage>
        <taxon>Bacteria</taxon>
        <taxon>Bacillati</taxon>
        <taxon>Chloroflexota</taxon>
        <taxon>Chloroflexia</taxon>
        <taxon>Chloroflexales</taxon>
        <taxon>Chloroflexineae</taxon>
        <taxon>Oscillochloridaceae</taxon>
        <taxon>Candidatus Chloroploca</taxon>
    </lineage>
</organism>
<evidence type="ECO:0000256" key="1">
    <source>
        <dbReference type="ARBA" id="ARBA00008348"/>
    </source>
</evidence>
<comment type="caution">
    <text evidence="7">The sequence shown here is derived from an EMBL/GenBank/DDBJ whole genome shotgun (WGS) entry which is preliminary data.</text>
</comment>
<feature type="compositionally biased region" description="Basic and acidic residues" evidence="5">
    <location>
        <begin position="245"/>
        <end position="266"/>
    </location>
</feature>
<feature type="compositionally biased region" description="Low complexity" evidence="5">
    <location>
        <begin position="768"/>
        <end position="777"/>
    </location>
</feature>
<dbReference type="Proteomes" id="UP001193081">
    <property type="component" value="Unassembled WGS sequence"/>
</dbReference>
<reference evidence="7 8" key="1">
    <citation type="submission" date="2021-03" db="EMBL/GenBank/DDBJ databases">
        <authorList>
            <person name="Grouzdev D.S."/>
        </authorList>
    </citation>
    <scope>NUCLEOTIDE SEQUENCE [LARGE SCALE GENOMIC DNA]</scope>
    <source>
        <strain evidence="7 8">M50-1</strain>
    </source>
</reference>
<feature type="compositionally biased region" description="Basic and acidic residues" evidence="5">
    <location>
        <begin position="635"/>
        <end position="704"/>
    </location>
</feature>
<dbReference type="InterPro" id="IPR050343">
    <property type="entry name" value="RsuA_PseudoU_synthase"/>
</dbReference>
<feature type="compositionally biased region" description="Basic and acidic residues" evidence="5">
    <location>
        <begin position="380"/>
        <end position="410"/>
    </location>
</feature>
<evidence type="ECO:0000256" key="3">
    <source>
        <dbReference type="PROSITE-ProRule" id="PRU00182"/>
    </source>
</evidence>
<dbReference type="InterPro" id="IPR002942">
    <property type="entry name" value="S4_RNA-bd"/>
</dbReference>
<dbReference type="PANTHER" id="PTHR47683">
    <property type="entry name" value="PSEUDOURIDINE SYNTHASE FAMILY PROTEIN-RELATED"/>
    <property type="match status" value="1"/>
</dbReference>
<feature type="compositionally biased region" description="Basic and acidic residues" evidence="5">
    <location>
        <begin position="287"/>
        <end position="373"/>
    </location>
</feature>
<feature type="domain" description="RNA-binding S4" evidence="6">
    <location>
        <begin position="4"/>
        <end position="63"/>
    </location>
</feature>
<evidence type="ECO:0000313" key="8">
    <source>
        <dbReference type="Proteomes" id="UP001193081"/>
    </source>
</evidence>
<feature type="compositionally biased region" description="Basic and acidic residues" evidence="5">
    <location>
        <begin position="447"/>
        <end position="470"/>
    </location>
</feature>
<keyword evidence="2 4" id="KW-0413">Isomerase</keyword>
<dbReference type="PROSITE" id="PS50889">
    <property type="entry name" value="S4"/>
    <property type="match status" value="1"/>
</dbReference>
<dbReference type="InterPro" id="IPR006145">
    <property type="entry name" value="PsdUridine_synth_RsuA/RluA"/>
</dbReference>
<dbReference type="Gene3D" id="3.30.70.1560">
    <property type="entry name" value="Alpha-L RNA-binding motif"/>
    <property type="match status" value="1"/>
</dbReference>
<evidence type="ECO:0000256" key="4">
    <source>
        <dbReference type="RuleBase" id="RU003887"/>
    </source>
</evidence>
<feature type="compositionally biased region" description="Basic and acidic residues" evidence="5">
    <location>
        <begin position="722"/>
        <end position="743"/>
    </location>
</feature>
<feature type="region of interest" description="Disordered" evidence="5">
    <location>
        <begin position="234"/>
        <end position="816"/>
    </location>
</feature>
<feature type="compositionally biased region" description="Polar residues" evidence="5">
    <location>
        <begin position="746"/>
        <end position="760"/>
    </location>
</feature>
<dbReference type="SUPFAM" id="SSF55174">
    <property type="entry name" value="Alpha-L RNA-binding motif"/>
    <property type="match status" value="1"/>
</dbReference>
<evidence type="ECO:0000259" key="6">
    <source>
        <dbReference type="SMART" id="SM00363"/>
    </source>
</evidence>
<dbReference type="EC" id="5.4.99.-" evidence="4"/>
<dbReference type="NCBIfam" id="TIGR00093">
    <property type="entry name" value="pseudouridine synthase"/>
    <property type="match status" value="1"/>
</dbReference>
<dbReference type="InterPro" id="IPR036986">
    <property type="entry name" value="S4_RNA-bd_sf"/>
</dbReference>
<dbReference type="RefSeq" id="WP_135477643.1">
    <property type="nucleotide sequence ID" value="NZ_SIJK02000010.1"/>
</dbReference>
<dbReference type="PROSITE" id="PS01149">
    <property type="entry name" value="PSI_RSU"/>
    <property type="match status" value="1"/>
</dbReference>